<evidence type="ECO:0000313" key="4">
    <source>
        <dbReference type="Proteomes" id="UP000217895"/>
    </source>
</evidence>
<evidence type="ECO:0000313" key="3">
    <source>
        <dbReference type="EMBL" id="BAY53547.1"/>
    </source>
</evidence>
<keyword evidence="4" id="KW-1185">Reference proteome</keyword>
<dbReference type="EMBL" id="AP018203">
    <property type="protein sequence ID" value="BAY53547.1"/>
    <property type="molecule type" value="Genomic_DNA"/>
</dbReference>
<keyword evidence="1" id="KW-0812">Transmembrane</keyword>
<gene>
    <name evidence="3" type="ORF">NIES2135_03530</name>
</gene>
<feature type="domain" description="DUF58" evidence="2">
    <location>
        <begin position="212"/>
        <end position="276"/>
    </location>
</feature>
<sequence>MRISRLTDWLESHWINPAYSGGLLAGMGIFFFLAATNSMSGWLYVMSGVVLALLAIAAILSRRTLSRLSITRRPIQPVSVGENLTIELFIQNPTRKRKTLIQATDFIPSVFGKPVEKVVELIHPTTPYYWVYQHRAEQRGIYRWHEVQLRTAAPLGLFWYRKTFRADAIAVIYPQVLPLSRCPLIDQIGQEMSLQMQSQRAQNSTQGITRSLRPYRWGDPMRMIHWRSSARYGELRVRELEILTSGQEIVIALDSAATWDREAFEQAVTTAASLYFYGERQTLSIRVWTAESGAIRGRQLVLETLAEVQPHQEVTSDRLPEGTIVWLTQNSSSLNTLPSGSRWVLWGQGQTTANLGIRVEQERSLQAQLQDSV</sequence>
<keyword evidence="1" id="KW-0472">Membrane</keyword>
<dbReference type="Proteomes" id="UP000217895">
    <property type="component" value="Chromosome"/>
</dbReference>
<organism evidence="3 4">
    <name type="scientific">Leptolyngbya boryana NIES-2135</name>
    <dbReference type="NCBI Taxonomy" id="1973484"/>
    <lineage>
        <taxon>Bacteria</taxon>
        <taxon>Bacillati</taxon>
        <taxon>Cyanobacteriota</taxon>
        <taxon>Cyanophyceae</taxon>
        <taxon>Leptolyngbyales</taxon>
        <taxon>Leptolyngbyaceae</taxon>
        <taxon>Leptolyngbya group</taxon>
        <taxon>Leptolyngbya</taxon>
    </lineage>
</organism>
<feature type="transmembrane region" description="Helical" evidence="1">
    <location>
        <begin position="41"/>
        <end position="60"/>
    </location>
</feature>
<proteinExistence type="predicted"/>
<dbReference type="InterPro" id="IPR002881">
    <property type="entry name" value="DUF58"/>
</dbReference>
<dbReference type="AlphaFoldDB" id="A0A1Z4JAT4"/>
<keyword evidence="1" id="KW-1133">Transmembrane helix</keyword>
<dbReference type="Pfam" id="PF01882">
    <property type="entry name" value="DUF58"/>
    <property type="match status" value="1"/>
</dbReference>
<dbReference type="PANTHER" id="PTHR34351:SF1">
    <property type="entry name" value="SLR1927 PROTEIN"/>
    <property type="match status" value="1"/>
</dbReference>
<reference evidence="3 4" key="1">
    <citation type="submission" date="2017-06" db="EMBL/GenBank/DDBJ databases">
        <title>Genome sequencing of cyanobaciteial culture collection at National Institute for Environmental Studies (NIES).</title>
        <authorList>
            <person name="Hirose Y."/>
            <person name="Shimura Y."/>
            <person name="Fujisawa T."/>
            <person name="Nakamura Y."/>
            <person name="Kawachi M."/>
        </authorList>
    </citation>
    <scope>NUCLEOTIDE SEQUENCE [LARGE SCALE GENOMIC DNA]</scope>
    <source>
        <strain evidence="3 4">NIES-2135</strain>
    </source>
</reference>
<accession>A0A1Z4JAT4</accession>
<evidence type="ECO:0000259" key="2">
    <source>
        <dbReference type="Pfam" id="PF01882"/>
    </source>
</evidence>
<name>A0A1Z4JAT4_LEPBY</name>
<evidence type="ECO:0000256" key="1">
    <source>
        <dbReference type="SAM" id="Phobius"/>
    </source>
</evidence>
<protein>
    <recommendedName>
        <fullName evidence="2">DUF58 domain-containing protein</fullName>
    </recommendedName>
</protein>
<feature type="transmembrane region" description="Helical" evidence="1">
    <location>
        <begin position="12"/>
        <end position="35"/>
    </location>
</feature>
<dbReference type="PANTHER" id="PTHR34351">
    <property type="entry name" value="SLR1927 PROTEIN-RELATED"/>
    <property type="match status" value="1"/>
</dbReference>